<evidence type="ECO:0000313" key="1">
    <source>
        <dbReference type="EMBL" id="POM79079.1"/>
    </source>
</evidence>
<organism evidence="1 2">
    <name type="scientific">Phytophthora palmivora</name>
    <dbReference type="NCBI Taxonomy" id="4796"/>
    <lineage>
        <taxon>Eukaryota</taxon>
        <taxon>Sar</taxon>
        <taxon>Stramenopiles</taxon>
        <taxon>Oomycota</taxon>
        <taxon>Peronosporomycetes</taxon>
        <taxon>Peronosporales</taxon>
        <taxon>Peronosporaceae</taxon>
        <taxon>Phytophthora</taxon>
    </lineage>
</organism>
<protein>
    <submittedName>
        <fullName evidence="1">Mitochondrial-processing peptidase subunit alpha</fullName>
    </submittedName>
</protein>
<sequence length="67" mass="7592">MDFVEWRILKYAFPSAKAFFCQVHAFNTQTKFDSKATVLLRFVKRGGLSPCNTSKNLETCSDGQSHS</sequence>
<comment type="caution">
    <text evidence="1">The sequence shown here is derived from an EMBL/GenBank/DDBJ whole genome shotgun (WGS) entry which is preliminary data.</text>
</comment>
<dbReference type="EMBL" id="NCKW01001844">
    <property type="protein sequence ID" value="POM79079.1"/>
    <property type="molecule type" value="Genomic_DNA"/>
</dbReference>
<proteinExistence type="predicted"/>
<evidence type="ECO:0000313" key="2">
    <source>
        <dbReference type="Proteomes" id="UP000237271"/>
    </source>
</evidence>
<keyword evidence="2" id="KW-1185">Reference proteome</keyword>
<accession>A0A2P4YMU6</accession>
<dbReference type="AlphaFoldDB" id="A0A2P4YMU6"/>
<gene>
    <name evidence="1" type="ORF">PHPALM_3317</name>
</gene>
<name>A0A2P4YMU6_9STRA</name>
<reference evidence="1 2" key="1">
    <citation type="journal article" date="2017" name="Genome Biol. Evol.">
        <title>Phytophthora megakarya and P. palmivora, closely related causal agents of cacao black pod rot, underwent increases in genome sizes and gene numbers by different mechanisms.</title>
        <authorList>
            <person name="Ali S.S."/>
            <person name="Shao J."/>
            <person name="Lary D.J."/>
            <person name="Kronmiller B."/>
            <person name="Shen D."/>
            <person name="Strem M.D."/>
            <person name="Amoako-Attah I."/>
            <person name="Akrofi A.Y."/>
            <person name="Begoude B.A."/>
            <person name="Ten Hoopen G.M."/>
            <person name="Coulibaly K."/>
            <person name="Kebe B.I."/>
            <person name="Melnick R.L."/>
            <person name="Guiltinan M.J."/>
            <person name="Tyler B.M."/>
            <person name="Meinhardt L.W."/>
            <person name="Bailey B.A."/>
        </authorList>
    </citation>
    <scope>NUCLEOTIDE SEQUENCE [LARGE SCALE GENOMIC DNA]</scope>
    <source>
        <strain evidence="2">sbr112.9</strain>
    </source>
</reference>
<dbReference type="Proteomes" id="UP000237271">
    <property type="component" value="Unassembled WGS sequence"/>
</dbReference>